<sequence>MGPFTQPFDYAMRPATPQINTSIRGPLASTARGRLTRDMRVTKFHHAALTVHESGKTLVIDPGSFTDPLVDLGAVVAIVLTHEHPDHWTPEHLDRLLEKAPGVPIFAPEGVAKAAAGYPITVVRPGETVSVEPFTLRFFGGTHAVIHETLPVVDNVGVLVNDELYYPGDSYEVPEGVEVALLAAPLGAPWLKIGDAMDFVLAVAPRQAFGTHDMTLSVIGRNMHRARLRWATEKNGGEFLDLDPGDSVDL</sequence>
<accession>A0ABN2GS07</accession>
<dbReference type="PANTHER" id="PTHR43546:SF3">
    <property type="entry name" value="UPF0173 METAL-DEPENDENT HYDROLASE MJ1163"/>
    <property type="match status" value="1"/>
</dbReference>
<evidence type="ECO:0000259" key="1">
    <source>
        <dbReference type="SMART" id="SM00849"/>
    </source>
</evidence>
<dbReference type="InterPro" id="IPR036866">
    <property type="entry name" value="RibonucZ/Hydroxyglut_hydro"/>
</dbReference>
<dbReference type="InterPro" id="IPR050114">
    <property type="entry name" value="UPF0173_UPF0282_UlaG_hydrolase"/>
</dbReference>
<name>A0ABN2GS07_9MICO</name>
<evidence type="ECO:0000313" key="2">
    <source>
        <dbReference type="EMBL" id="GAA1675882.1"/>
    </source>
</evidence>
<organism evidence="2 3">
    <name type="scientific">Microbacterium lacus</name>
    <dbReference type="NCBI Taxonomy" id="415217"/>
    <lineage>
        <taxon>Bacteria</taxon>
        <taxon>Bacillati</taxon>
        <taxon>Actinomycetota</taxon>
        <taxon>Actinomycetes</taxon>
        <taxon>Micrococcales</taxon>
        <taxon>Microbacteriaceae</taxon>
        <taxon>Microbacterium</taxon>
    </lineage>
</organism>
<feature type="domain" description="Metallo-beta-lactamase" evidence="1">
    <location>
        <begin position="44"/>
        <end position="212"/>
    </location>
</feature>
<dbReference type="Proteomes" id="UP001500596">
    <property type="component" value="Unassembled WGS sequence"/>
</dbReference>
<dbReference type="SMART" id="SM00849">
    <property type="entry name" value="Lactamase_B"/>
    <property type="match status" value="1"/>
</dbReference>
<dbReference type="Pfam" id="PF13483">
    <property type="entry name" value="Lactamase_B_3"/>
    <property type="match status" value="1"/>
</dbReference>
<comment type="caution">
    <text evidence="2">The sequence shown here is derived from an EMBL/GenBank/DDBJ whole genome shotgun (WGS) entry which is preliminary data.</text>
</comment>
<proteinExistence type="predicted"/>
<dbReference type="EMBL" id="BAAAPK010000001">
    <property type="protein sequence ID" value="GAA1675882.1"/>
    <property type="molecule type" value="Genomic_DNA"/>
</dbReference>
<reference evidence="2 3" key="1">
    <citation type="journal article" date="2019" name="Int. J. Syst. Evol. Microbiol.">
        <title>The Global Catalogue of Microorganisms (GCM) 10K type strain sequencing project: providing services to taxonomists for standard genome sequencing and annotation.</title>
        <authorList>
            <consortium name="The Broad Institute Genomics Platform"/>
            <consortium name="The Broad Institute Genome Sequencing Center for Infectious Disease"/>
            <person name="Wu L."/>
            <person name="Ma J."/>
        </authorList>
    </citation>
    <scope>NUCLEOTIDE SEQUENCE [LARGE SCALE GENOMIC DNA]</scope>
    <source>
        <strain evidence="2 3">JCM 15575</strain>
    </source>
</reference>
<gene>
    <name evidence="2" type="ORF">GCM10009807_19890</name>
</gene>
<evidence type="ECO:0000313" key="3">
    <source>
        <dbReference type="Proteomes" id="UP001500596"/>
    </source>
</evidence>
<dbReference type="Gene3D" id="3.60.15.10">
    <property type="entry name" value="Ribonuclease Z/Hydroxyacylglutathione hydrolase-like"/>
    <property type="match status" value="1"/>
</dbReference>
<dbReference type="SUPFAM" id="SSF56281">
    <property type="entry name" value="Metallo-hydrolase/oxidoreductase"/>
    <property type="match status" value="1"/>
</dbReference>
<protein>
    <submittedName>
        <fullName evidence="2">MBL fold metallo-hydrolase</fullName>
    </submittedName>
</protein>
<dbReference type="InterPro" id="IPR001279">
    <property type="entry name" value="Metallo-B-lactamas"/>
</dbReference>
<keyword evidence="3" id="KW-1185">Reference proteome</keyword>
<dbReference type="PANTHER" id="PTHR43546">
    <property type="entry name" value="UPF0173 METAL-DEPENDENT HYDROLASE MJ1163-RELATED"/>
    <property type="match status" value="1"/>
</dbReference>